<reference evidence="1" key="1">
    <citation type="submission" date="2023-03" db="EMBL/GenBank/DDBJ databases">
        <title>Andean soil-derived lignocellulolytic bacterial consortium as a source of novel taxa and putative plastic-active enzymes.</title>
        <authorList>
            <person name="Diaz-Garcia L."/>
            <person name="Chuvochina M."/>
            <person name="Feuerriegel G."/>
            <person name="Bunk B."/>
            <person name="Sproer C."/>
            <person name="Streit W.R."/>
            <person name="Rodriguez L.M."/>
            <person name="Overmann J."/>
            <person name="Jimenez D.J."/>
        </authorList>
    </citation>
    <scope>NUCLEOTIDE SEQUENCE</scope>
    <source>
        <strain evidence="1">MAG 26</strain>
    </source>
</reference>
<proteinExistence type="predicted"/>
<dbReference type="KEGG" id="acob:P0Y56_00910"/>
<name>A0AAJ5X933_9SPHN</name>
<evidence type="ECO:0008006" key="3">
    <source>
        <dbReference type="Google" id="ProtNLM"/>
    </source>
</evidence>
<protein>
    <recommendedName>
        <fullName evidence="3">Uracil-DNA glycosylase-like domain-containing protein</fullName>
    </recommendedName>
</protein>
<dbReference type="Gene3D" id="3.40.470.10">
    <property type="entry name" value="Uracil-DNA glycosylase-like domain"/>
    <property type="match status" value="1"/>
</dbReference>
<evidence type="ECO:0000313" key="1">
    <source>
        <dbReference type="EMBL" id="WEK46877.1"/>
    </source>
</evidence>
<sequence length="264" mass="28295">MIGTRAEVKAWTGIMDGRSNLTLAEEFAAAQAWWNEAGVDLAFEDATAHWLREREEELAAENPAPVARVAKAPPPPPTPKIGGAAESWPQTLEAFAPWWLAEPSLDAGGSRPRIAPRGVQGAKLMVLVPEPEAGDTDMLLSGPAGKLLDSFLAAAGIGPAETYVAALLPRHMPHPDWPALAEAGLGAIALHHIALAAPERIVSFGKDVLPLIGNDPPQTSQSLLRINHHRGSTALLAERSLDFLLARPAARAGFWRRWLDWTGK</sequence>
<dbReference type="Proteomes" id="UP001218362">
    <property type="component" value="Chromosome"/>
</dbReference>
<evidence type="ECO:0000313" key="2">
    <source>
        <dbReference type="Proteomes" id="UP001218362"/>
    </source>
</evidence>
<dbReference type="AlphaFoldDB" id="A0AAJ5X933"/>
<dbReference type="SUPFAM" id="SSF52141">
    <property type="entry name" value="Uracil-DNA glycosylase-like"/>
    <property type="match status" value="1"/>
</dbReference>
<dbReference type="EMBL" id="CP119316">
    <property type="protein sequence ID" value="WEK46877.1"/>
    <property type="molecule type" value="Genomic_DNA"/>
</dbReference>
<accession>A0AAJ5X933</accession>
<dbReference type="InterPro" id="IPR036895">
    <property type="entry name" value="Uracil-DNA_glycosylase-like_sf"/>
</dbReference>
<organism evidence="1 2">
    <name type="scientific">Candidatus Andeanibacterium colombiense</name>
    <dbReference type="NCBI Taxonomy" id="3121345"/>
    <lineage>
        <taxon>Bacteria</taxon>
        <taxon>Pseudomonadati</taxon>
        <taxon>Pseudomonadota</taxon>
        <taxon>Alphaproteobacteria</taxon>
        <taxon>Sphingomonadales</taxon>
        <taxon>Sphingomonadaceae</taxon>
        <taxon>Candidatus Andeanibacterium</taxon>
    </lineage>
</organism>
<gene>
    <name evidence="1" type="ORF">P0Y56_00910</name>
</gene>